<reference evidence="2" key="1">
    <citation type="journal article" date="2019" name="Int. J. Syst. Evol. Microbiol.">
        <title>The Global Catalogue of Microorganisms (GCM) 10K type strain sequencing project: providing services to taxonomists for standard genome sequencing and annotation.</title>
        <authorList>
            <consortium name="The Broad Institute Genomics Platform"/>
            <consortium name="The Broad Institute Genome Sequencing Center for Infectious Disease"/>
            <person name="Wu L."/>
            <person name="Ma J."/>
        </authorList>
    </citation>
    <scope>NUCLEOTIDE SEQUENCE [LARGE SCALE GENOMIC DNA]</scope>
    <source>
        <strain evidence="2">KCTC 42182</strain>
    </source>
</reference>
<comment type="caution">
    <text evidence="1">The sequence shown here is derived from an EMBL/GenBank/DDBJ whole genome shotgun (WGS) entry which is preliminary data.</text>
</comment>
<accession>A0ABV7VJX1</accession>
<keyword evidence="2" id="KW-1185">Reference proteome</keyword>
<dbReference type="EMBL" id="JBHRYJ010000005">
    <property type="protein sequence ID" value="MFC3677810.1"/>
    <property type="molecule type" value="Genomic_DNA"/>
</dbReference>
<proteinExistence type="predicted"/>
<evidence type="ECO:0000313" key="1">
    <source>
        <dbReference type="EMBL" id="MFC3677810.1"/>
    </source>
</evidence>
<dbReference type="InterPro" id="IPR029063">
    <property type="entry name" value="SAM-dependent_MTases_sf"/>
</dbReference>
<evidence type="ECO:0008006" key="3">
    <source>
        <dbReference type="Google" id="ProtNLM"/>
    </source>
</evidence>
<protein>
    <recommendedName>
        <fullName evidence="3">Methyltransferase family protein</fullName>
    </recommendedName>
</protein>
<evidence type="ECO:0000313" key="2">
    <source>
        <dbReference type="Proteomes" id="UP001595711"/>
    </source>
</evidence>
<dbReference type="RefSeq" id="WP_379729408.1">
    <property type="nucleotide sequence ID" value="NZ_JBHRYJ010000005.1"/>
</dbReference>
<dbReference type="Proteomes" id="UP001595711">
    <property type="component" value="Unassembled WGS sequence"/>
</dbReference>
<dbReference type="SUPFAM" id="SSF53335">
    <property type="entry name" value="S-adenosyl-L-methionine-dependent methyltransferases"/>
    <property type="match status" value="1"/>
</dbReference>
<sequence length="242" mass="27324">MAIEAVYLTLLTKAVQLLRQRTGDNRRLTALALGYPDLLVPEANLMQILGPQIMQNLPQRADAAQIWRWHGLQGATDPLYDSLAVLDRLGLDVTVIDIVAARGNERIVDLNEPLPDDLRNRFDIVIDTGTCEHCFNVGVAFRNACEAVGQNGFLIHAAPLNRYNHGFWSFNPTIYPDYFGDNGFRLHYISGIECNLAEGFSAFPVEMTRRFGKAQDNAALYVLAERLEIRPQVWPVQHKYRT</sequence>
<dbReference type="Gene3D" id="3.40.50.150">
    <property type="entry name" value="Vaccinia Virus protein VP39"/>
    <property type="match status" value="1"/>
</dbReference>
<gene>
    <name evidence="1" type="ORF">ACFOOQ_19815</name>
</gene>
<organism evidence="1 2">
    <name type="scientific">Ferrovibrio xuzhouensis</name>
    <dbReference type="NCBI Taxonomy" id="1576914"/>
    <lineage>
        <taxon>Bacteria</taxon>
        <taxon>Pseudomonadati</taxon>
        <taxon>Pseudomonadota</taxon>
        <taxon>Alphaproteobacteria</taxon>
        <taxon>Rhodospirillales</taxon>
        <taxon>Rhodospirillaceae</taxon>
        <taxon>Ferrovibrio</taxon>
    </lineage>
</organism>
<name>A0ABV7VJX1_9PROT</name>